<dbReference type="Pfam" id="PF00005">
    <property type="entry name" value="ABC_tran"/>
    <property type="match status" value="1"/>
</dbReference>
<name>A0A6N8FXU4_9CHRO</name>
<reference evidence="11 12" key="1">
    <citation type="journal article" date="2019" name="Front. Microbiol.">
        <title>Genomic Features for Desiccation Tolerance and Sugar Biosynthesis in the Extremophile Gloeocapsopsis sp. UTEX B3054.</title>
        <authorList>
            <person name="Urrejola C."/>
            <person name="Alcorta J."/>
            <person name="Salas L."/>
            <person name="Vasquez M."/>
            <person name="Polz M.F."/>
            <person name="Vicuna R."/>
            <person name="Diez B."/>
        </authorList>
    </citation>
    <scope>NUCLEOTIDE SEQUENCE [LARGE SCALE GENOMIC DNA]</scope>
    <source>
        <strain evidence="11 12">1H9</strain>
    </source>
</reference>
<dbReference type="InterPro" id="IPR017871">
    <property type="entry name" value="ABC_transporter-like_CS"/>
</dbReference>
<keyword evidence="7 8" id="KW-0472">Membrane</keyword>
<dbReference type="PROSITE" id="PS50893">
    <property type="entry name" value="ABC_TRANSPORTER_2"/>
    <property type="match status" value="1"/>
</dbReference>
<dbReference type="Gene3D" id="3.40.50.300">
    <property type="entry name" value="P-loop containing nucleotide triphosphate hydrolases"/>
    <property type="match status" value="1"/>
</dbReference>
<dbReference type="InterPro" id="IPR003593">
    <property type="entry name" value="AAA+_ATPase"/>
</dbReference>
<dbReference type="Gene3D" id="1.20.1560.10">
    <property type="entry name" value="ABC transporter type 1, transmembrane domain"/>
    <property type="match status" value="1"/>
</dbReference>
<evidence type="ECO:0000256" key="6">
    <source>
        <dbReference type="ARBA" id="ARBA00022989"/>
    </source>
</evidence>
<feature type="transmembrane region" description="Helical" evidence="8">
    <location>
        <begin position="254"/>
        <end position="279"/>
    </location>
</feature>
<feature type="transmembrane region" description="Helical" evidence="8">
    <location>
        <begin position="26"/>
        <end position="55"/>
    </location>
</feature>
<dbReference type="Pfam" id="PF00664">
    <property type="entry name" value="ABC_membrane"/>
    <property type="match status" value="1"/>
</dbReference>
<feature type="transmembrane region" description="Helical" evidence="8">
    <location>
        <begin position="61"/>
        <end position="87"/>
    </location>
</feature>
<keyword evidence="4" id="KW-0547">Nucleotide-binding</keyword>
<evidence type="ECO:0000256" key="3">
    <source>
        <dbReference type="ARBA" id="ARBA00022692"/>
    </source>
</evidence>
<keyword evidence="2" id="KW-0813">Transport</keyword>
<feature type="domain" description="ABC transmembrane type-1" evidence="10">
    <location>
        <begin position="27"/>
        <end position="320"/>
    </location>
</feature>
<feature type="domain" description="ABC transporter" evidence="9">
    <location>
        <begin position="354"/>
        <end position="588"/>
    </location>
</feature>
<keyword evidence="5" id="KW-0067">ATP-binding</keyword>
<dbReference type="PANTHER" id="PTHR43394:SF1">
    <property type="entry name" value="ATP-BINDING CASSETTE SUB-FAMILY B MEMBER 10, MITOCHONDRIAL"/>
    <property type="match status" value="1"/>
</dbReference>
<keyword evidence="12" id="KW-1185">Reference proteome</keyword>
<dbReference type="InterPro" id="IPR027417">
    <property type="entry name" value="P-loop_NTPase"/>
</dbReference>
<evidence type="ECO:0000259" key="10">
    <source>
        <dbReference type="PROSITE" id="PS50929"/>
    </source>
</evidence>
<dbReference type="InterPro" id="IPR036640">
    <property type="entry name" value="ABC1_TM_sf"/>
</dbReference>
<dbReference type="SUPFAM" id="SSF52540">
    <property type="entry name" value="P-loop containing nucleoside triphosphate hydrolases"/>
    <property type="match status" value="1"/>
</dbReference>
<dbReference type="InterPro" id="IPR039421">
    <property type="entry name" value="Type_1_exporter"/>
</dbReference>
<keyword evidence="6 8" id="KW-1133">Transmembrane helix</keyword>
<dbReference type="Proteomes" id="UP000441797">
    <property type="component" value="Unassembled WGS sequence"/>
</dbReference>
<evidence type="ECO:0000256" key="5">
    <source>
        <dbReference type="ARBA" id="ARBA00022840"/>
    </source>
</evidence>
<sequence length="593" mass="65852">MTSYSISKQHPLLRLLNYAKSYRPQVWTAATFTILNTIFDLAPAYLIGVAVDIVVEQENSIIAQIGITNTIGQLAILSLLTLLIWTLESLSEFIYDRLWRNLAQTMQHELRLDAYSHLQELELSYFEECSTGTLLSILNDDINQLERFLDSGAASILQFITTVLFVGGSFILIAPNVAWLAVLPTPFIFWGSLAFQKRLAPRYADVRDKAGFINSRLANNLSGIATIKSFTAETYERERVLLDSEAYRRSNRKAITVSAAFFPAIRFVVVTGFIATLFFGGVAVANNQLTVGTYGFMVFIVQRLLWPFASLSSIMDQYQRAMASTRRVMGLLDTTIAIPTGNRSLPLKTVRGEVHLDNITFAYNGRTNVLKDLSLHIPSGANIGIVGATGSGKSTLVKLLLRFYEVQDGQILVDGIDIRELQLGELRRCIGWVSQDVFLFHGTVAENIAYGSFDASHSEIIHAAKLAQAHEFILQLPQGYDTIVGERGQKLSGGQRQRIAIARAILKDPPILILDEATSAVDNETEAAIQKSLAMITKNRTTIAIAHRLSTIRHSHCIYVMEKGQIVEQGKHEDLLALDGIYASLWRVQSGIH</sequence>
<dbReference type="AlphaFoldDB" id="A0A6N8FXU4"/>
<dbReference type="InterPro" id="IPR003439">
    <property type="entry name" value="ABC_transporter-like_ATP-bd"/>
</dbReference>
<dbReference type="SMART" id="SM00382">
    <property type="entry name" value="AAA"/>
    <property type="match status" value="1"/>
</dbReference>
<dbReference type="CDD" id="cd18565">
    <property type="entry name" value="ABC_6TM_exporter_like"/>
    <property type="match status" value="1"/>
</dbReference>
<dbReference type="PROSITE" id="PS50929">
    <property type="entry name" value="ABC_TM1F"/>
    <property type="match status" value="1"/>
</dbReference>
<evidence type="ECO:0000313" key="12">
    <source>
        <dbReference type="Proteomes" id="UP000441797"/>
    </source>
</evidence>
<proteinExistence type="predicted"/>
<dbReference type="InterPro" id="IPR011527">
    <property type="entry name" value="ABC1_TM_dom"/>
</dbReference>
<comment type="subcellular location">
    <subcellularLocation>
        <location evidence="1">Cell membrane</location>
        <topology evidence="1">Multi-pass membrane protein</topology>
    </subcellularLocation>
</comment>
<dbReference type="PROSITE" id="PS00211">
    <property type="entry name" value="ABC_TRANSPORTER_1"/>
    <property type="match status" value="1"/>
</dbReference>
<dbReference type="FunFam" id="3.40.50.300:FF:000287">
    <property type="entry name" value="Multidrug ABC transporter ATP-binding protein"/>
    <property type="match status" value="1"/>
</dbReference>
<dbReference type="SUPFAM" id="SSF90123">
    <property type="entry name" value="ABC transporter transmembrane region"/>
    <property type="match status" value="1"/>
</dbReference>
<evidence type="ECO:0000313" key="11">
    <source>
        <dbReference type="EMBL" id="MUL37893.1"/>
    </source>
</evidence>
<evidence type="ECO:0000256" key="2">
    <source>
        <dbReference type="ARBA" id="ARBA00022448"/>
    </source>
</evidence>
<accession>A0A6N8FXU4</accession>
<dbReference type="EMBL" id="NAPY01000028">
    <property type="protein sequence ID" value="MUL37893.1"/>
    <property type="molecule type" value="Genomic_DNA"/>
</dbReference>
<dbReference type="PANTHER" id="PTHR43394">
    <property type="entry name" value="ATP-DEPENDENT PERMEASE MDL1, MITOCHONDRIAL"/>
    <property type="match status" value="1"/>
</dbReference>
<feature type="transmembrane region" description="Helical" evidence="8">
    <location>
        <begin position="291"/>
        <end position="314"/>
    </location>
</feature>
<keyword evidence="3 8" id="KW-0812">Transmembrane</keyword>
<dbReference type="GO" id="GO:0016887">
    <property type="term" value="F:ATP hydrolysis activity"/>
    <property type="evidence" value="ECO:0007669"/>
    <property type="project" value="InterPro"/>
</dbReference>
<evidence type="ECO:0000256" key="7">
    <source>
        <dbReference type="ARBA" id="ARBA00023136"/>
    </source>
</evidence>
<dbReference type="GO" id="GO:0015421">
    <property type="term" value="F:ABC-type oligopeptide transporter activity"/>
    <property type="evidence" value="ECO:0007669"/>
    <property type="project" value="TreeGrafter"/>
</dbReference>
<gene>
    <name evidence="11" type="ORF">BWI75_16550</name>
</gene>
<dbReference type="RefSeq" id="WP_105218330.1">
    <property type="nucleotide sequence ID" value="NZ_CAWNSU010000088.1"/>
</dbReference>
<organism evidence="11 12">
    <name type="scientific">Gloeocapsopsis dulcis AAB1 = 1H9</name>
    <dbReference type="NCBI Taxonomy" id="1433147"/>
    <lineage>
        <taxon>Bacteria</taxon>
        <taxon>Bacillati</taxon>
        <taxon>Cyanobacteriota</taxon>
        <taxon>Cyanophyceae</taxon>
        <taxon>Oscillatoriophycideae</taxon>
        <taxon>Chroococcales</taxon>
        <taxon>Chroococcaceae</taxon>
        <taxon>Gloeocapsopsis</taxon>
        <taxon>Gloeocapsopsis dulcis</taxon>
    </lineage>
</organism>
<evidence type="ECO:0000259" key="9">
    <source>
        <dbReference type="PROSITE" id="PS50893"/>
    </source>
</evidence>
<comment type="caution">
    <text evidence="11">The sequence shown here is derived from an EMBL/GenBank/DDBJ whole genome shotgun (WGS) entry which is preliminary data.</text>
</comment>
<evidence type="ECO:0000256" key="8">
    <source>
        <dbReference type="SAM" id="Phobius"/>
    </source>
</evidence>
<evidence type="ECO:0000256" key="4">
    <source>
        <dbReference type="ARBA" id="ARBA00022741"/>
    </source>
</evidence>
<feature type="transmembrane region" description="Helical" evidence="8">
    <location>
        <begin position="152"/>
        <end position="171"/>
    </location>
</feature>
<dbReference type="OrthoDB" id="9762790at2"/>
<evidence type="ECO:0000256" key="1">
    <source>
        <dbReference type="ARBA" id="ARBA00004651"/>
    </source>
</evidence>
<feature type="transmembrane region" description="Helical" evidence="8">
    <location>
        <begin position="177"/>
        <end position="195"/>
    </location>
</feature>
<dbReference type="GO" id="GO:0005886">
    <property type="term" value="C:plasma membrane"/>
    <property type="evidence" value="ECO:0007669"/>
    <property type="project" value="UniProtKB-SubCell"/>
</dbReference>
<protein>
    <submittedName>
        <fullName evidence="11">ABC transporter</fullName>
    </submittedName>
</protein>
<dbReference type="GO" id="GO:0005524">
    <property type="term" value="F:ATP binding"/>
    <property type="evidence" value="ECO:0007669"/>
    <property type="project" value="UniProtKB-KW"/>
</dbReference>